<evidence type="ECO:0008006" key="3">
    <source>
        <dbReference type="Google" id="ProtNLM"/>
    </source>
</evidence>
<dbReference type="Gene3D" id="3.40.50.1000">
    <property type="entry name" value="HAD superfamily/HAD-like"/>
    <property type="match status" value="1"/>
</dbReference>
<evidence type="ECO:0000313" key="2">
    <source>
        <dbReference type="Proteomes" id="UP000217944"/>
    </source>
</evidence>
<protein>
    <recommendedName>
        <fullName evidence="3">Soluble P-type ATPase</fullName>
    </recommendedName>
</protein>
<proteinExistence type="predicted"/>
<accession>A0A292YCS7</accession>
<organism evidence="1 2">
    <name type="scientific">Lebetimonas natsushimae</name>
    <dbReference type="NCBI Taxonomy" id="1936991"/>
    <lineage>
        <taxon>Bacteria</taxon>
        <taxon>Pseudomonadati</taxon>
        <taxon>Campylobacterota</taxon>
        <taxon>Epsilonproteobacteria</taxon>
        <taxon>Nautiliales</taxon>
        <taxon>Nautiliaceae</taxon>
        <taxon>Lebetimonas</taxon>
    </lineage>
</organism>
<dbReference type="SUPFAM" id="SSF56784">
    <property type="entry name" value="HAD-like"/>
    <property type="match status" value="1"/>
</dbReference>
<sequence>MKLEIQNVGTIEIKNIVLDFNGTIAKDGRVYEEIKDKIIKLAKNFDIYVLTSDTHGNAKKELSELPVKLQILKTSNHTEEKKEFVENLKNTFAVGNGSNDSLMLKVADIGVCVINDEGVSSKSIINCDILCKSIIDALNLLEYPKRIVATLRG</sequence>
<dbReference type="InterPro" id="IPR023214">
    <property type="entry name" value="HAD_sf"/>
</dbReference>
<dbReference type="InterPro" id="IPR036412">
    <property type="entry name" value="HAD-like_sf"/>
</dbReference>
<reference evidence="1 2" key="1">
    <citation type="journal article" date="2017" name="Syst. Appl. Microbiol.">
        <title>Lebetimonas natsushimae sp. nov., a novel strictly anaerobic, moderately thermophilic chemoautotroph isolated from a deep-sea hydrothermal vent polychaete nest in the Mid-Okinawa Trough.</title>
        <authorList>
            <person name="Nagata R."/>
            <person name="Takaki Y."/>
            <person name="Tame A."/>
            <person name="Nunoura T."/>
            <person name="Muto H."/>
            <person name="Mino S."/>
            <person name="Sawayama S."/>
            <person name="Takai K."/>
            <person name="Nakagawa S."/>
        </authorList>
    </citation>
    <scope>NUCLEOTIDE SEQUENCE [LARGE SCALE GENOMIC DNA]</scope>
    <source>
        <strain evidence="1 2">HS1857</strain>
    </source>
</reference>
<dbReference type="Proteomes" id="UP000217944">
    <property type="component" value="Unassembled WGS sequence"/>
</dbReference>
<comment type="caution">
    <text evidence="1">The sequence shown here is derived from an EMBL/GenBank/DDBJ whole genome shotgun (WGS) entry which is preliminary data.</text>
</comment>
<name>A0A292YCS7_9BACT</name>
<dbReference type="RefSeq" id="WP_096258221.1">
    <property type="nucleotide sequence ID" value="NZ_BDME01000001.1"/>
</dbReference>
<dbReference type="OrthoDB" id="159409at2"/>
<dbReference type="AlphaFoldDB" id="A0A292YCS7"/>
<evidence type="ECO:0000313" key="1">
    <source>
        <dbReference type="EMBL" id="GAX87064.1"/>
    </source>
</evidence>
<gene>
    <name evidence="1" type="ORF">LNAT_P0359</name>
</gene>
<keyword evidence="2" id="KW-1185">Reference proteome</keyword>
<dbReference type="EMBL" id="BDME01000001">
    <property type="protein sequence ID" value="GAX87064.1"/>
    <property type="molecule type" value="Genomic_DNA"/>
</dbReference>